<evidence type="ECO:0000256" key="3">
    <source>
        <dbReference type="ARBA" id="ARBA00022532"/>
    </source>
</evidence>
<organism evidence="8 9">
    <name type="scientific">Nocardioides endophyticus</name>
    <dbReference type="NCBI Taxonomy" id="1353775"/>
    <lineage>
        <taxon>Bacteria</taxon>
        <taxon>Bacillati</taxon>
        <taxon>Actinomycetota</taxon>
        <taxon>Actinomycetes</taxon>
        <taxon>Propionibacteriales</taxon>
        <taxon>Nocardioidaceae</taxon>
        <taxon>Nocardioides</taxon>
    </lineage>
</organism>
<comment type="cofactor">
    <cofactor evidence="1">
        <name>thiamine diphosphate</name>
        <dbReference type="ChEBI" id="CHEBI:58937"/>
    </cofactor>
</comment>
<comment type="caution">
    <text evidence="8">The sequence shown here is derived from an EMBL/GenBank/DDBJ whole genome shotgun (WGS) entry which is preliminary data.</text>
</comment>
<evidence type="ECO:0000256" key="2">
    <source>
        <dbReference type="ARBA" id="ARBA00012945"/>
    </source>
</evidence>
<evidence type="ECO:0000256" key="4">
    <source>
        <dbReference type="ARBA" id="ARBA00023002"/>
    </source>
</evidence>
<dbReference type="SUPFAM" id="SSF52922">
    <property type="entry name" value="TK C-terminal domain-like"/>
    <property type="match status" value="1"/>
</dbReference>
<name>A0ABP8ZCK2_9ACTN</name>
<dbReference type="Proteomes" id="UP001499882">
    <property type="component" value="Unassembled WGS sequence"/>
</dbReference>
<dbReference type="InterPro" id="IPR001017">
    <property type="entry name" value="DH_E1"/>
</dbReference>
<proteinExistence type="predicted"/>
<dbReference type="Pfam" id="PF02780">
    <property type="entry name" value="Transketolase_C"/>
    <property type="match status" value="1"/>
</dbReference>
<feature type="domain" description="Transketolase-like pyrimidine-binding" evidence="7">
    <location>
        <begin position="346"/>
        <end position="520"/>
    </location>
</feature>
<dbReference type="InterPro" id="IPR033248">
    <property type="entry name" value="Transketolase_C"/>
</dbReference>
<evidence type="ECO:0000313" key="9">
    <source>
        <dbReference type="Proteomes" id="UP001499882"/>
    </source>
</evidence>
<dbReference type="PANTHER" id="PTHR43257:SF2">
    <property type="entry name" value="PYRUVATE DEHYDROGENASE E1 COMPONENT SUBUNIT BETA"/>
    <property type="match status" value="1"/>
</dbReference>
<evidence type="ECO:0000313" key="8">
    <source>
        <dbReference type="EMBL" id="GAA4752756.1"/>
    </source>
</evidence>
<dbReference type="EMBL" id="BAABKN010000027">
    <property type="protein sequence ID" value="GAA4752756.1"/>
    <property type="molecule type" value="Genomic_DNA"/>
</dbReference>
<keyword evidence="9" id="KW-1185">Reference proteome</keyword>
<dbReference type="RefSeq" id="WP_345529042.1">
    <property type="nucleotide sequence ID" value="NZ_BAABKN010000027.1"/>
</dbReference>
<protein>
    <recommendedName>
        <fullName evidence="2">dihydrolipoyllysine-residue succinyltransferase</fullName>
        <ecNumber evidence="2">2.3.1.61</ecNumber>
    </recommendedName>
</protein>
<evidence type="ECO:0000256" key="1">
    <source>
        <dbReference type="ARBA" id="ARBA00001964"/>
    </source>
</evidence>
<dbReference type="SMART" id="SM00861">
    <property type="entry name" value="Transket_pyr"/>
    <property type="match status" value="1"/>
</dbReference>
<dbReference type="InterPro" id="IPR005475">
    <property type="entry name" value="Transketolase-like_Pyr-bd"/>
</dbReference>
<comment type="catalytic activity">
    <reaction evidence="6">
        <text>N(6)-[(R)-lipoyl]-L-lysyl-[protein] + 2-oxoglutarate + H(+) = N(6)-[(R)-S(8)-succinyldihydrolipoyl]-L-lysyl-[protein] + CO2</text>
        <dbReference type="Rhea" id="RHEA:12188"/>
        <dbReference type="Rhea" id="RHEA-COMP:10474"/>
        <dbReference type="Rhea" id="RHEA-COMP:20092"/>
        <dbReference type="ChEBI" id="CHEBI:15378"/>
        <dbReference type="ChEBI" id="CHEBI:16526"/>
        <dbReference type="ChEBI" id="CHEBI:16810"/>
        <dbReference type="ChEBI" id="CHEBI:83099"/>
        <dbReference type="ChEBI" id="CHEBI:83120"/>
        <dbReference type="EC" id="1.2.4.2"/>
    </reaction>
</comment>
<dbReference type="Pfam" id="PF02779">
    <property type="entry name" value="Transket_pyr"/>
    <property type="match status" value="1"/>
</dbReference>
<dbReference type="PANTHER" id="PTHR43257">
    <property type="entry name" value="PYRUVATE DEHYDROGENASE E1 COMPONENT BETA SUBUNIT"/>
    <property type="match status" value="1"/>
</dbReference>
<dbReference type="InterPro" id="IPR029061">
    <property type="entry name" value="THDP-binding"/>
</dbReference>
<evidence type="ECO:0000256" key="5">
    <source>
        <dbReference type="ARBA" id="ARBA00023052"/>
    </source>
</evidence>
<keyword evidence="5" id="KW-0786">Thiamine pyrophosphate</keyword>
<keyword evidence="4" id="KW-0560">Oxidoreductase</keyword>
<reference evidence="9" key="1">
    <citation type="journal article" date="2019" name="Int. J. Syst. Evol. Microbiol.">
        <title>The Global Catalogue of Microorganisms (GCM) 10K type strain sequencing project: providing services to taxonomists for standard genome sequencing and annotation.</title>
        <authorList>
            <consortium name="The Broad Institute Genomics Platform"/>
            <consortium name="The Broad Institute Genome Sequencing Center for Infectious Disease"/>
            <person name="Wu L."/>
            <person name="Ma J."/>
        </authorList>
    </citation>
    <scope>NUCLEOTIDE SEQUENCE [LARGE SCALE GENOMIC DNA]</scope>
    <source>
        <strain evidence="9">JCM 18532</strain>
    </source>
</reference>
<sequence>MTNVQETAAGTLGRSNRTDLAHLHCEMLRIRMFEDRAAGLYRDGVIRGFVHLSVGQEAVPVGTVAALRPDDVITSTHRGHGHVLAKGLDLTGAFAELFGKETGTNHGRGGSMHIADPGLGIFGANGIVGAGVPIAAGAATASLLRGDGKVAVSFFGDGATSTGAFHEGATLAGDWRLPLILLCENNQFSEFTGTHMSAPERMEARAAAYGMSFHRIDGNDVQAMADAMTTVVDAVRRGEGPAFVEAVTFRARGHYEGDQLKYRDAELAASWAERDPILMAEAQLIAGGTSEAEIAAVHASVSAEVEEAVATATAAPEPSTGSLFEYIRTVASPVVEADLPVDAEETRYSRAVKAALRQSLLEDPEVFVAGIDVGEGGNVFGLTRGLNEEFPGRVRDTPIAEAAIIGAGVGAAMAGMRPVVEIMYSDFLGVCLDQIMNQAAKLRYMTGGKVSVPLTVRTQFGAGRSSGAQHSQSIEAMLAHIPGLSVVMPSTPADAYGLLRSAIAEDSPVIVIEHRLLYEKAGPGFALDHLVPIGKAKVLREGSDVTVVSFSRMARESLVVAEKLAGEGISVEVIDLRTVAPIDWETVLSSLAKTNKLVIAHEAVSDFGVGAEIAARAVDEGFWSLDAPVLRVGAPFTPAPYAPALEKEWVVGQSNIENAVRRILAITP</sequence>
<evidence type="ECO:0000259" key="7">
    <source>
        <dbReference type="SMART" id="SM00861"/>
    </source>
</evidence>
<gene>
    <name evidence="8" type="ORF">GCM10023350_42570</name>
</gene>
<dbReference type="SUPFAM" id="SSF52518">
    <property type="entry name" value="Thiamin diphosphate-binding fold (THDP-binding)"/>
    <property type="match status" value="2"/>
</dbReference>
<keyword evidence="3" id="KW-0816">Tricarboxylic acid cycle</keyword>
<evidence type="ECO:0000256" key="6">
    <source>
        <dbReference type="ARBA" id="ARBA00051911"/>
    </source>
</evidence>
<dbReference type="CDD" id="cd02000">
    <property type="entry name" value="TPP_E1_PDC_ADC_BCADC"/>
    <property type="match status" value="1"/>
</dbReference>
<dbReference type="Gene3D" id="3.40.50.920">
    <property type="match status" value="1"/>
</dbReference>
<dbReference type="Gene3D" id="3.40.50.970">
    <property type="match status" value="2"/>
</dbReference>
<accession>A0ABP8ZCK2</accession>
<dbReference type="InterPro" id="IPR009014">
    <property type="entry name" value="Transketo_C/PFOR_II"/>
</dbReference>
<dbReference type="EC" id="2.3.1.61" evidence="2"/>
<dbReference type="CDD" id="cd07036">
    <property type="entry name" value="TPP_PYR_E1-PDHc-beta_like"/>
    <property type="match status" value="1"/>
</dbReference>
<dbReference type="Pfam" id="PF00676">
    <property type="entry name" value="E1_dh"/>
    <property type="match status" value="1"/>
</dbReference>